<dbReference type="EMBL" id="ML213741">
    <property type="protein sequence ID" value="TFK31512.1"/>
    <property type="molecule type" value="Genomic_DNA"/>
</dbReference>
<proteinExistence type="predicted"/>
<sequence>MSTTEVPARNEWPFITAQSTGTACEGLLTALLAADSFDEVSNAEDFSAVNRFLRNRKHASHEGVLTSGIIFWVYPTGLNGPYHKNDEGLIEKHGLLVTVERDVLAQDALEKIKTAFVTSGLAHLHIAAGST</sequence>
<keyword evidence="2" id="KW-1185">Reference proteome</keyword>
<organism evidence="1 2">
    <name type="scientific">Crucibulum laeve</name>
    <dbReference type="NCBI Taxonomy" id="68775"/>
    <lineage>
        <taxon>Eukaryota</taxon>
        <taxon>Fungi</taxon>
        <taxon>Dikarya</taxon>
        <taxon>Basidiomycota</taxon>
        <taxon>Agaricomycotina</taxon>
        <taxon>Agaricomycetes</taxon>
        <taxon>Agaricomycetidae</taxon>
        <taxon>Agaricales</taxon>
        <taxon>Agaricineae</taxon>
        <taxon>Nidulariaceae</taxon>
        <taxon>Crucibulum</taxon>
    </lineage>
</organism>
<evidence type="ECO:0000313" key="2">
    <source>
        <dbReference type="Proteomes" id="UP000308652"/>
    </source>
</evidence>
<evidence type="ECO:0000313" key="1">
    <source>
        <dbReference type="EMBL" id="TFK31512.1"/>
    </source>
</evidence>
<dbReference type="AlphaFoldDB" id="A0A5C3LFM8"/>
<dbReference type="OrthoDB" id="2789562at2759"/>
<accession>A0A5C3LFM8</accession>
<reference evidence="1 2" key="1">
    <citation type="journal article" date="2019" name="Nat. Ecol. Evol.">
        <title>Megaphylogeny resolves global patterns of mushroom evolution.</title>
        <authorList>
            <person name="Varga T."/>
            <person name="Krizsan K."/>
            <person name="Foldi C."/>
            <person name="Dima B."/>
            <person name="Sanchez-Garcia M."/>
            <person name="Sanchez-Ramirez S."/>
            <person name="Szollosi G.J."/>
            <person name="Szarkandi J.G."/>
            <person name="Papp V."/>
            <person name="Albert L."/>
            <person name="Andreopoulos W."/>
            <person name="Angelini C."/>
            <person name="Antonin V."/>
            <person name="Barry K.W."/>
            <person name="Bougher N.L."/>
            <person name="Buchanan P."/>
            <person name="Buyck B."/>
            <person name="Bense V."/>
            <person name="Catcheside P."/>
            <person name="Chovatia M."/>
            <person name="Cooper J."/>
            <person name="Damon W."/>
            <person name="Desjardin D."/>
            <person name="Finy P."/>
            <person name="Geml J."/>
            <person name="Haridas S."/>
            <person name="Hughes K."/>
            <person name="Justo A."/>
            <person name="Karasinski D."/>
            <person name="Kautmanova I."/>
            <person name="Kiss B."/>
            <person name="Kocsube S."/>
            <person name="Kotiranta H."/>
            <person name="LaButti K.M."/>
            <person name="Lechner B.E."/>
            <person name="Liimatainen K."/>
            <person name="Lipzen A."/>
            <person name="Lukacs Z."/>
            <person name="Mihaltcheva S."/>
            <person name="Morgado L.N."/>
            <person name="Niskanen T."/>
            <person name="Noordeloos M.E."/>
            <person name="Ohm R.A."/>
            <person name="Ortiz-Santana B."/>
            <person name="Ovrebo C."/>
            <person name="Racz N."/>
            <person name="Riley R."/>
            <person name="Savchenko A."/>
            <person name="Shiryaev A."/>
            <person name="Soop K."/>
            <person name="Spirin V."/>
            <person name="Szebenyi C."/>
            <person name="Tomsovsky M."/>
            <person name="Tulloss R.E."/>
            <person name="Uehling J."/>
            <person name="Grigoriev I.V."/>
            <person name="Vagvolgyi C."/>
            <person name="Papp T."/>
            <person name="Martin F.M."/>
            <person name="Miettinen O."/>
            <person name="Hibbett D.S."/>
            <person name="Nagy L.G."/>
        </authorList>
    </citation>
    <scope>NUCLEOTIDE SEQUENCE [LARGE SCALE GENOMIC DNA]</scope>
    <source>
        <strain evidence="1 2">CBS 166.37</strain>
    </source>
</reference>
<dbReference type="Proteomes" id="UP000308652">
    <property type="component" value="Unassembled WGS sequence"/>
</dbReference>
<name>A0A5C3LFM8_9AGAR</name>
<protein>
    <submittedName>
        <fullName evidence="1">Uncharacterized protein</fullName>
    </submittedName>
</protein>
<gene>
    <name evidence="1" type="ORF">BDQ12DRAFT_694031</name>
</gene>